<evidence type="ECO:0000256" key="5">
    <source>
        <dbReference type="ARBA" id="ARBA00022741"/>
    </source>
</evidence>
<dbReference type="InterPro" id="IPR001412">
    <property type="entry name" value="aa-tRNA-synth_I_CS"/>
</dbReference>
<comment type="caution">
    <text evidence="12">The sequence shown here is derived from an EMBL/GenBank/DDBJ whole genome shotgun (WGS) entry which is preliminary data.</text>
</comment>
<keyword evidence="5 10" id="KW-0547">Nucleotide-binding</keyword>
<dbReference type="EMBL" id="JAZDWZ010000003">
    <property type="protein sequence ID" value="MEE3928184.1"/>
    <property type="molecule type" value="Genomic_DNA"/>
</dbReference>
<dbReference type="InterPro" id="IPR014729">
    <property type="entry name" value="Rossmann-like_a/b/a_fold"/>
</dbReference>
<dbReference type="CDD" id="cd00812">
    <property type="entry name" value="LeuRS_core"/>
    <property type="match status" value="1"/>
</dbReference>
<dbReference type="EC" id="6.1.1.4" evidence="2"/>
<dbReference type="PRINTS" id="PR00985">
    <property type="entry name" value="TRNASYNTHLEU"/>
</dbReference>
<keyword evidence="3" id="KW-0963">Cytoplasm</keyword>
<evidence type="ECO:0000256" key="2">
    <source>
        <dbReference type="ARBA" id="ARBA00013164"/>
    </source>
</evidence>
<keyword evidence="13" id="KW-1185">Reference proteome</keyword>
<keyword evidence="6 10" id="KW-0067">ATP-binding</keyword>
<evidence type="ECO:0000313" key="12">
    <source>
        <dbReference type="EMBL" id="MEE3928184.1"/>
    </source>
</evidence>
<dbReference type="InterPro" id="IPR002300">
    <property type="entry name" value="aa-tRNA-synth_Ia"/>
</dbReference>
<evidence type="ECO:0000256" key="1">
    <source>
        <dbReference type="ARBA" id="ARBA00005594"/>
    </source>
</evidence>
<keyword evidence="8 10" id="KW-0030">Aminoacyl-tRNA synthetase</keyword>
<dbReference type="SUPFAM" id="SSF47323">
    <property type="entry name" value="Anticodon-binding domain of a subclass of class I aminoacyl-tRNA synthetases"/>
    <property type="match status" value="1"/>
</dbReference>
<sequence length="779" mass="91194">MNKEYNFEQIEAKWQNIWDETSYFEPSQDLTKPKKYILSMFPYPSGNIHMGHVRNYSLSEAMARYFRRKGYNVLHPFGWDAFGLPAENAAIKNKIHPRNWTYKNIEKMNAQFKKLGISFAWDYECITADPIYSKWEQFLFIQLWNKGLIYKKTTLLNFCEVDNTVLANEQVINNQCWRCDSVVVKKEMEQYYLKITEYAQELLDDLKTLENHWPAQVLAMQKNWIGRKEGYELEFKLESNSLKHLNVSDFVLDVFEENSDFINNADYIGANVNSDLVKLLKLTNLWDEQKENLAQKIIANTNSKIFNEKICIKSGLFAYDPINNKNIEIIITDFSSVNPEQQYMIISHLNEANQKFMEFNNLAFEEQTIQKEINLAKSVKYNLRDWGISRQRYWGTPIPLVNCSNCGVVTEKIEHLPITLPTQVEFSGFGNPLTTNQEWINVKCPKCGNPAKRETDTLDTFMESSWYFLRYTTPPQLREQMIFSQEHLQYWNQVDQYVGGIEHAILHLLYARFFTKALSDLNLVPFREPFLNLLTQGMVLKDGSKMSKSKGNTVDPEQMIKDFGADTTRLFILFAAPPQKELEWSDTAVAGCFKFLKRVYDLSLKVNKEDDISVIDSMTLSDQEKNARRKLYQGLVKLEEIFENPKNEFAFNTLISWCMETLNAYDNITNSVLLKEYLYVALNILEPFAPHLSWELSKEFFDLKNLYDFKIDQKALIKDTITYGVTVNGKLRNQIEVNINESQENIQNLAKESVWNWLEDKQIVKVIYVKNKLINFVVK</sequence>
<evidence type="ECO:0000256" key="8">
    <source>
        <dbReference type="ARBA" id="ARBA00023146"/>
    </source>
</evidence>
<gene>
    <name evidence="12" type="ORF">V2E24_01150</name>
</gene>
<dbReference type="Gene3D" id="3.40.50.620">
    <property type="entry name" value="HUPs"/>
    <property type="match status" value="2"/>
</dbReference>
<dbReference type="Gene3D" id="3.10.20.590">
    <property type="match status" value="1"/>
</dbReference>
<dbReference type="GO" id="GO:0016874">
    <property type="term" value="F:ligase activity"/>
    <property type="evidence" value="ECO:0007669"/>
    <property type="project" value="UniProtKB-KW"/>
</dbReference>
<evidence type="ECO:0000313" key="13">
    <source>
        <dbReference type="Proteomes" id="UP001344817"/>
    </source>
</evidence>
<accession>A0ABU7MKZ2</accession>
<evidence type="ECO:0000256" key="9">
    <source>
        <dbReference type="ARBA" id="ARBA00030520"/>
    </source>
</evidence>
<feature type="domain" description="Aminoacyl-tRNA synthetase class Ia" evidence="11">
    <location>
        <begin position="13"/>
        <end position="585"/>
    </location>
</feature>
<reference evidence="12" key="1">
    <citation type="submission" date="2024-01" db="EMBL/GenBank/DDBJ databases">
        <title>Genome sequence of Mycoplasma ciconiae type strain DSM 25251.</title>
        <authorList>
            <person name="Spergser J."/>
        </authorList>
    </citation>
    <scope>NUCLEOTIDE SEQUENCE [LARGE SCALE GENOMIC DNA]</scope>
    <source>
        <strain evidence="12">DSM 25251</strain>
    </source>
</reference>
<comment type="similarity">
    <text evidence="1 10">Belongs to the class-I aminoacyl-tRNA synthetase family.</text>
</comment>
<evidence type="ECO:0000256" key="7">
    <source>
        <dbReference type="ARBA" id="ARBA00022917"/>
    </source>
</evidence>
<evidence type="ECO:0000259" key="11">
    <source>
        <dbReference type="Pfam" id="PF00133"/>
    </source>
</evidence>
<evidence type="ECO:0000256" key="3">
    <source>
        <dbReference type="ARBA" id="ARBA00022490"/>
    </source>
</evidence>
<dbReference type="InterPro" id="IPR009080">
    <property type="entry name" value="tRNAsynth_Ia_anticodon-bd"/>
</dbReference>
<dbReference type="RefSeq" id="WP_330500598.1">
    <property type="nucleotide sequence ID" value="NZ_JAZDWZ010000003.1"/>
</dbReference>
<keyword evidence="4 10" id="KW-0436">Ligase</keyword>
<evidence type="ECO:0000256" key="4">
    <source>
        <dbReference type="ARBA" id="ARBA00022598"/>
    </source>
</evidence>
<proteinExistence type="inferred from homology"/>
<dbReference type="PANTHER" id="PTHR43740">
    <property type="entry name" value="LEUCYL-TRNA SYNTHETASE"/>
    <property type="match status" value="1"/>
</dbReference>
<dbReference type="Gene3D" id="1.10.730.10">
    <property type="entry name" value="Isoleucyl-tRNA Synthetase, Domain 1"/>
    <property type="match status" value="2"/>
</dbReference>
<evidence type="ECO:0000256" key="10">
    <source>
        <dbReference type="RuleBase" id="RU363035"/>
    </source>
</evidence>
<evidence type="ECO:0000256" key="6">
    <source>
        <dbReference type="ARBA" id="ARBA00022840"/>
    </source>
</evidence>
<name>A0ABU7MKZ2_9BACT</name>
<dbReference type="InterPro" id="IPR002302">
    <property type="entry name" value="Leu-tRNA-ligase"/>
</dbReference>
<dbReference type="PANTHER" id="PTHR43740:SF2">
    <property type="entry name" value="LEUCINE--TRNA LIGASE, MITOCHONDRIAL"/>
    <property type="match status" value="1"/>
</dbReference>
<organism evidence="12 13">
    <name type="scientific">Mycoplasmopsis ciconiae</name>
    <dbReference type="NCBI Taxonomy" id="561067"/>
    <lineage>
        <taxon>Bacteria</taxon>
        <taxon>Bacillati</taxon>
        <taxon>Mycoplasmatota</taxon>
        <taxon>Mycoplasmoidales</taxon>
        <taxon>Metamycoplasmataceae</taxon>
        <taxon>Mycoplasmopsis</taxon>
    </lineage>
</organism>
<dbReference type="Pfam" id="PF00133">
    <property type="entry name" value="tRNA-synt_1"/>
    <property type="match status" value="1"/>
</dbReference>
<dbReference type="Proteomes" id="UP001344817">
    <property type="component" value="Unassembled WGS sequence"/>
</dbReference>
<protein>
    <recommendedName>
        <fullName evidence="2">leucine--tRNA ligase</fullName>
        <ecNumber evidence="2">6.1.1.4</ecNumber>
    </recommendedName>
    <alternativeName>
        <fullName evidence="9">Leucyl-tRNA synthetase</fullName>
    </alternativeName>
</protein>
<keyword evidence="7 10" id="KW-0648">Protein biosynthesis</keyword>
<dbReference type="PROSITE" id="PS00178">
    <property type="entry name" value="AA_TRNA_LIGASE_I"/>
    <property type="match status" value="1"/>
</dbReference>
<dbReference type="SUPFAM" id="SSF52374">
    <property type="entry name" value="Nucleotidylyl transferase"/>
    <property type="match status" value="1"/>
</dbReference>